<dbReference type="Proteomes" id="UP000507470">
    <property type="component" value="Unassembled WGS sequence"/>
</dbReference>
<gene>
    <name evidence="1" type="ORF">MCOR_58220</name>
</gene>
<dbReference type="AlphaFoldDB" id="A0A6J8F4Z3"/>
<proteinExistence type="predicted"/>
<dbReference type="OrthoDB" id="6117855at2759"/>
<evidence type="ECO:0000313" key="1">
    <source>
        <dbReference type="EMBL" id="CAC5426521.1"/>
    </source>
</evidence>
<accession>A0A6J8F4Z3</accession>
<protein>
    <submittedName>
        <fullName evidence="1">Uncharacterized protein</fullName>
    </submittedName>
</protein>
<evidence type="ECO:0000313" key="2">
    <source>
        <dbReference type="Proteomes" id="UP000507470"/>
    </source>
</evidence>
<dbReference type="EMBL" id="CACVKT020010430">
    <property type="protein sequence ID" value="CAC5426521.1"/>
    <property type="molecule type" value="Genomic_DNA"/>
</dbReference>
<reference evidence="1 2" key="1">
    <citation type="submission" date="2020-06" db="EMBL/GenBank/DDBJ databases">
        <authorList>
            <person name="Li R."/>
            <person name="Bekaert M."/>
        </authorList>
    </citation>
    <scope>NUCLEOTIDE SEQUENCE [LARGE SCALE GENOMIC DNA]</scope>
    <source>
        <strain evidence="2">wild</strain>
    </source>
</reference>
<name>A0A6J8F4Z3_MYTCO</name>
<sequence>MAEKGERCIFDENCVSDNLFILRECKKETTNHVRFFKCGTDIPIPESLLILNRAGLGLRLSNFSKCICLKHRQEFGLQWTRRKRTCCHPLHDLSKSSRVAKGVNFIQSREIWVKFNKFECICRRCIEKHKDEVQIATDLKGELREICCFLDNSTDKDEAGIVTDENLTEIATMNDKNQVAMCIDSEAINAESINTELVSDSIYEEGLELAMSVDSDPDMFSSQTTVASNWSKDERSQKDTFNWAMEMMSHGQYSPLKSQALLNIEDLQYSTKMYYIRQARLAFEIVCESIAPSQGVELMTQVYQSMKLKTIETKQKDAVTETIISAYKKAEDYTTKVQILSLIVEKYSKSELLTFIEGLTIYKIDAARKYASTHGPGQYVTPPKITRLRLSKQKIHHFIEFISAPCYLQVVGIWIKTP</sequence>
<organism evidence="1 2">
    <name type="scientific">Mytilus coruscus</name>
    <name type="common">Sea mussel</name>
    <dbReference type="NCBI Taxonomy" id="42192"/>
    <lineage>
        <taxon>Eukaryota</taxon>
        <taxon>Metazoa</taxon>
        <taxon>Spiralia</taxon>
        <taxon>Lophotrochozoa</taxon>
        <taxon>Mollusca</taxon>
        <taxon>Bivalvia</taxon>
        <taxon>Autobranchia</taxon>
        <taxon>Pteriomorphia</taxon>
        <taxon>Mytilida</taxon>
        <taxon>Mytiloidea</taxon>
        <taxon>Mytilidae</taxon>
        <taxon>Mytilinae</taxon>
        <taxon>Mytilus</taxon>
    </lineage>
</organism>
<keyword evidence="2" id="KW-1185">Reference proteome</keyword>